<dbReference type="EMBL" id="BMFY01000001">
    <property type="protein sequence ID" value="GGA02163.1"/>
    <property type="molecule type" value="Genomic_DNA"/>
</dbReference>
<sequence length="483" mass="50441">MARISVVGAGPNGLTAAAVLAVAGHEVTVFEAAEEIGGATRSADLTGGGGISDIGSAVHPIGAQSPVFKALELERYGLEWAHPEIPLAHPLDGRPAALMHADLATTAAELDVDERAWKALYGPLVPETQTMLESLLSPLLPLPKHLMRSLGFLGLSGLPAAALQASALRGEDARALFAGIALHSALPLERLISSGFGIVLGAIGQRHGWPFARGGSQAIARALGRLIEEHGGTIRTGHRITDLREVTVGGERPDVTMLSLTPAQLLRLEGFDVPEGYRRRLARFRYGPGVVRVEFELSEPVPWSDPRLAGAGTLHLCGTAAECAAAERAAHSGGIPERPFVLAAQQDAADASRRPSSGGRLLWTYARLSTASGLGPEVETAFAGAIEDQVERFAPGFRDTVVARHVMGPAALEAFDANLVGGDIIGGAMGLRQQLFRPVASLDPYRTPMPGVFLCSSSVPPGGAVHGMPGLHGAASAMRWLEG</sequence>
<evidence type="ECO:0000256" key="1">
    <source>
        <dbReference type="ARBA" id="ARBA00037217"/>
    </source>
</evidence>
<dbReference type="GO" id="GO:0016491">
    <property type="term" value="F:oxidoreductase activity"/>
    <property type="evidence" value="ECO:0007669"/>
    <property type="project" value="InterPro"/>
</dbReference>
<dbReference type="Gene3D" id="3.50.50.60">
    <property type="entry name" value="FAD/NAD(P)-binding domain"/>
    <property type="match status" value="2"/>
</dbReference>
<feature type="domain" description="Amine oxidase" evidence="4">
    <location>
        <begin position="13"/>
        <end position="249"/>
    </location>
</feature>
<dbReference type="AlphaFoldDB" id="A0A8J2XIK4"/>
<evidence type="ECO:0000256" key="2">
    <source>
        <dbReference type="ARBA" id="ARBA00038825"/>
    </source>
</evidence>
<evidence type="ECO:0000259" key="4">
    <source>
        <dbReference type="Pfam" id="PF01593"/>
    </source>
</evidence>
<dbReference type="InterPro" id="IPR002937">
    <property type="entry name" value="Amino_oxidase"/>
</dbReference>
<reference evidence="5" key="1">
    <citation type="journal article" date="2014" name="Int. J. Syst. Evol. Microbiol.">
        <title>Complete genome sequence of Corynebacterium casei LMG S-19264T (=DSM 44701T), isolated from a smear-ripened cheese.</title>
        <authorList>
            <consortium name="US DOE Joint Genome Institute (JGI-PGF)"/>
            <person name="Walter F."/>
            <person name="Albersmeier A."/>
            <person name="Kalinowski J."/>
            <person name="Ruckert C."/>
        </authorList>
    </citation>
    <scope>NUCLEOTIDE SEQUENCE</scope>
    <source>
        <strain evidence="5">CGMCC 1.12785</strain>
    </source>
</reference>
<keyword evidence="6" id="KW-1185">Reference proteome</keyword>
<dbReference type="Pfam" id="PF01593">
    <property type="entry name" value="Amino_oxidase"/>
    <property type="match status" value="1"/>
</dbReference>
<organism evidence="5 6">
    <name type="scientific">Sediminivirga luteola</name>
    <dbReference type="NCBI Taxonomy" id="1774748"/>
    <lineage>
        <taxon>Bacteria</taxon>
        <taxon>Bacillati</taxon>
        <taxon>Actinomycetota</taxon>
        <taxon>Actinomycetes</taxon>
        <taxon>Micrococcales</taxon>
        <taxon>Brevibacteriaceae</taxon>
        <taxon>Sediminivirga</taxon>
    </lineage>
</organism>
<dbReference type="PANTHER" id="PTHR10668">
    <property type="entry name" value="PHYTOENE DEHYDROGENASE"/>
    <property type="match status" value="1"/>
</dbReference>
<accession>A0A8J2XIK4</accession>
<comment type="caution">
    <text evidence="5">The sequence shown here is derived from an EMBL/GenBank/DDBJ whole genome shotgun (WGS) entry which is preliminary data.</text>
</comment>
<proteinExistence type="predicted"/>
<dbReference type="SUPFAM" id="SSF51905">
    <property type="entry name" value="FAD/NAD(P)-binding domain"/>
    <property type="match status" value="1"/>
</dbReference>
<dbReference type="PANTHER" id="PTHR10668:SF105">
    <property type="entry name" value="DEHYDROGENASE-RELATED"/>
    <property type="match status" value="1"/>
</dbReference>
<reference evidence="5" key="2">
    <citation type="submission" date="2020-09" db="EMBL/GenBank/DDBJ databases">
        <authorList>
            <person name="Sun Q."/>
            <person name="Zhou Y."/>
        </authorList>
    </citation>
    <scope>NUCLEOTIDE SEQUENCE</scope>
    <source>
        <strain evidence="5">CGMCC 1.12785</strain>
    </source>
</reference>
<evidence type="ECO:0000313" key="6">
    <source>
        <dbReference type="Proteomes" id="UP000616114"/>
    </source>
</evidence>
<name>A0A8J2XIK4_9MICO</name>
<dbReference type="RefSeq" id="WP_188548953.1">
    <property type="nucleotide sequence ID" value="NZ_BMFY01000001.1"/>
</dbReference>
<comment type="subunit">
    <text evidence="2">Interacts with COX5B; this interaction may contribute to localize PYROXD2 to the inner face of the inner mitochondrial membrane.</text>
</comment>
<dbReference type="InterPro" id="IPR036188">
    <property type="entry name" value="FAD/NAD-bd_sf"/>
</dbReference>
<evidence type="ECO:0000313" key="5">
    <source>
        <dbReference type="EMBL" id="GGA02163.1"/>
    </source>
</evidence>
<comment type="function">
    <text evidence="1">Probable oxidoreductase that may play a role as regulator of mitochondrial function.</text>
</comment>
<dbReference type="Proteomes" id="UP000616114">
    <property type="component" value="Unassembled WGS sequence"/>
</dbReference>
<dbReference type="PRINTS" id="PR00419">
    <property type="entry name" value="ADXRDTASE"/>
</dbReference>
<protein>
    <recommendedName>
        <fullName evidence="3">Pyridine nucleotide-disulfide oxidoreductase domain-containing protein 2</fullName>
    </recommendedName>
</protein>
<gene>
    <name evidence="5" type="ORF">GCM10011333_00860</name>
</gene>
<evidence type="ECO:0000256" key="3">
    <source>
        <dbReference type="ARBA" id="ARBA00040298"/>
    </source>
</evidence>